<dbReference type="EMBL" id="JBHSRD010000003">
    <property type="protein sequence ID" value="MFC6006793.1"/>
    <property type="molecule type" value="Genomic_DNA"/>
</dbReference>
<dbReference type="RefSeq" id="WP_345718267.1">
    <property type="nucleotide sequence ID" value="NZ_BAABFP010000008.1"/>
</dbReference>
<dbReference type="Proteomes" id="UP001596189">
    <property type="component" value="Unassembled WGS sequence"/>
</dbReference>
<name>A0ABW1JDK1_9ACTN</name>
<evidence type="ECO:0000313" key="2">
    <source>
        <dbReference type="Proteomes" id="UP001596189"/>
    </source>
</evidence>
<dbReference type="Gene3D" id="3.40.50.300">
    <property type="entry name" value="P-loop containing nucleotide triphosphate hydrolases"/>
    <property type="match status" value="1"/>
</dbReference>
<proteinExistence type="predicted"/>
<dbReference type="SUPFAM" id="SSF52540">
    <property type="entry name" value="P-loop containing nucleoside triphosphate hydrolases"/>
    <property type="match status" value="1"/>
</dbReference>
<dbReference type="Pfam" id="PF13671">
    <property type="entry name" value="AAA_33"/>
    <property type="match status" value="1"/>
</dbReference>
<organism evidence="1 2">
    <name type="scientific">Angustibacter luteus</name>
    <dbReference type="NCBI Taxonomy" id="658456"/>
    <lineage>
        <taxon>Bacteria</taxon>
        <taxon>Bacillati</taxon>
        <taxon>Actinomycetota</taxon>
        <taxon>Actinomycetes</taxon>
        <taxon>Kineosporiales</taxon>
        <taxon>Kineosporiaceae</taxon>
    </lineage>
</organism>
<gene>
    <name evidence="1" type="ORF">ACFQDO_06570</name>
</gene>
<protein>
    <submittedName>
        <fullName evidence="1">AAA family ATPase</fullName>
    </submittedName>
</protein>
<evidence type="ECO:0000313" key="1">
    <source>
        <dbReference type="EMBL" id="MFC6006793.1"/>
    </source>
</evidence>
<accession>A0ABW1JDK1</accession>
<sequence>MPPLLLVLNGPPAVGKSTLARRYVADHPTCLNLDVDVLRGSLGGWQKDPHASGLWARALALSMARVHLLGGDSVVVPQLIARPQFLDALTDLATETGAQLVEVVLVDDRGRLATRFAERTARAERPEHVDAGWLAAAGSDRLGPTLERLEALVAQRSCVAQVAITPDDVEATYRCLLEAIADHAR</sequence>
<keyword evidence="2" id="KW-1185">Reference proteome</keyword>
<reference evidence="2" key="1">
    <citation type="journal article" date="2019" name="Int. J. Syst. Evol. Microbiol.">
        <title>The Global Catalogue of Microorganisms (GCM) 10K type strain sequencing project: providing services to taxonomists for standard genome sequencing and annotation.</title>
        <authorList>
            <consortium name="The Broad Institute Genomics Platform"/>
            <consortium name="The Broad Institute Genome Sequencing Center for Infectious Disease"/>
            <person name="Wu L."/>
            <person name="Ma J."/>
        </authorList>
    </citation>
    <scope>NUCLEOTIDE SEQUENCE [LARGE SCALE GENOMIC DNA]</scope>
    <source>
        <strain evidence="2">KACC 14249</strain>
    </source>
</reference>
<comment type="caution">
    <text evidence="1">The sequence shown here is derived from an EMBL/GenBank/DDBJ whole genome shotgun (WGS) entry which is preliminary data.</text>
</comment>
<dbReference type="InterPro" id="IPR027417">
    <property type="entry name" value="P-loop_NTPase"/>
</dbReference>